<evidence type="ECO:0000313" key="3">
    <source>
        <dbReference type="EMBL" id="CAG9287056.1"/>
    </source>
</evidence>
<name>A0A8J9TRV5_PHATR</name>
<dbReference type="EMBL" id="OU594965">
    <property type="protein sequence ID" value="CAG9287056.1"/>
    <property type="molecule type" value="Genomic_DNA"/>
</dbReference>
<feature type="compositionally biased region" description="Polar residues" evidence="2">
    <location>
        <begin position="68"/>
        <end position="91"/>
    </location>
</feature>
<feature type="coiled-coil region" evidence="1">
    <location>
        <begin position="386"/>
        <end position="453"/>
    </location>
</feature>
<feature type="coiled-coil region" evidence="1">
    <location>
        <begin position="146"/>
        <end position="237"/>
    </location>
</feature>
<feature type="region of interest" description="Disordered" evidence="2">
    <location>
        <begin position="600"/>
        <end position="670"/>
    </location>
</feature>
<feature type="region of interest" description="Disordered" evidence="2">
    <location>
        <begin position="66"/>
        <end position="91"/>
    </location>
</feature>
<reference evidence="3" key="1">
    <citation type="submission" date="2022-02" db="EMBL/GenBank/DDBJ databases">
        <authorList>
            <person name="Giguere J D."/>
        </authorList>
    </citation>
    <scope>NUCLEOTIDE SEQUENCE</scope>
    <source>
        <strain evidence="3">CCAP 1055/1</strain>
    </source>
</reference>
<sequence>MSAYERAVRQQNPTPDPPVNPLPIKSTVAAIDSDANPWSQLAHEWGSINSDNDDGAGVATMAPPVFQPPSQGGNSLHSASATPISPSTNTPSLEELAIMSRDAKENLSRLEELESEIMDMIDSMKVKDATYQTTIRKLEQDSSVLQNTLQGQLQALQTEYQEFKATASQQSQADRQATVAAQAAWQRQVQDLQATVQQYKQTALEESQSLQDMVTLKTKLENQLLDLQKESTLMIDEFRTKFFAERDARYREVQKAQEDIGRMELQTRDMLLDALNEGQQQLNREWTDYTFQLIQKTEEVLESQNALEQASEGLRQKDAQLADLQAHTAYMQSLADGSLQLLHKVHDETLGGPLSTEAVDLPTLQQRVGAMVETFKAKDADYRSTMQRLQSEYGQKEAALQQQLQKLEAEYQQFQTRTRDDHTQELQAASEVQSRLQREVAELQTKLTQQVELTKTESEKAAQFFQRRLETERELAILKTNSTKAMDEFKALYEAEQKARLKEQRLAYERFQEMFRTGRRWVRDAYKDRQEEVKKVSESLSTELKAKDKELRKTKGSLGWSATFLIALALCVPVYVGLEVPPAVWDTGRSVGSAASTLKERAFPESSTGAASSKALPIGPERVKQERSKPSSATPAVRIKADDEPRGAPSQASPEPVETTESARSAEPLTETVKSIEVVTTRVSPKKSLKKLSSDSIPWGEYSEEFVKSYAKQ</sequence>
<feature type="region of interest" description="Disordered" evidence="2">
    <location>
        <begin position="1"/>
        <end position="24"/>
    </location>
</feature>
<gene>
    <name evidence="3" type="ORF">PTTT1_LOCUS34342</name>
</gene>
<protein>
    <submittedName>
        <fullName evidence="3">Uncharacterized protein</fullName>
    </submittedName>
</protein>
<dbReference type="AlphaFoldDB" id="A0A8J9TRV5"/>
<evidence type="ECO:0000256" key="1">
    <source>
        <dbReference type="SAM" id="Coils"/>
    </source>
</evidence>
<organism evidence="3">
    <name type="scientific">Phaeodactylum tricornutum</name>
    <name type="common">Diatom</name>
    <dbReference type="NCBI Taxonomy" id="2850"/>
    <lineage>
        <taxon>Eukaryota</taxon>
        <taxon>Sar</taxon>
        <taxon>Stramenopiles</taxon>
        <taxon>Ochrophyta</taxon>
        <taxon>Bacillariophyta</taxon>
        <taxon>Bacillariophyceae</taxon>
        <taxon>Bacillariophycidae</taxon>
        <taxon>Naviculales</taxon>
        <taxon>Phaeodactylaceae</taxon>
        <taxon>Phaeodactylum</taxon>
    </lineage>
</organism>
<evidence type="ECO:0000256" key="2">
    <source>
        <dbReference type="SAM" id="MobiDB-lite"/>
    </source>
</evidence>
<keyword evidence="1" id="KW-0175">Coiled coil</keyword>
<dbReference type="Proteomes" id="UP000836788">
    <property type="component" value="Chromosome 24"/>
</dbReference>
<accession>A0A8J9TRV5</accession>
<proteinExistence type="predicted"/>